<reference evidence="3 5" key="2">
    <citation type="journal article" date="2014" name="BMC Genomics">
        <title>An improved genome release (version Mt4.0) for the model legume Medicago truncatula.</title>
        <authorList>
            <person name="Tang H."/>
            <person name="Krishnakumar V."/>
            <person name="Bidwell S."/>
            <person name="Rosen B."/>
            <person name="Chan A."/>
            <person name="Zhou S."/>
            <person name="Gentzbittel L."/>
            <person name="Childs K.L."/>
            <person name="Yandell M."/>
            <person name="Gundlach H."/>
            <person name="Mayer K.F."/>
            <person name="Schwartz D.C."/>
            <person name="Town C.D."/>
        </authorList>
    </citation>
    <scope>GENOME REANNOTATION</scope>
    <source>
        <strain evidence="3">A17</strain>
        <strain evidence="4 5">cv. Jemalong A17</strain>
    </source>
</reference>
<dbReference type="Proteomes" id="UP000002051">
    <property type="component" value="Unassembled WGS sequence"/>
</dbReference>
<dbReference type="PANTHER" id="PTHR47186:SF26">
    <property type="entry name" value="LEUCINE-RICH REPEAT DOMAIN, L DOMAIN-CONTAINING PROTEIN-RELATED"/>
    <property type="match status" value="1"/>
</dbReference>
<keyword evidence="1" id="KW-0472">Membrane</keyword>
<protein>
    <submittedName>
        <fullName evidence="3">Transmembrane protein, putative</fullName>
    </submittedName>
</protein>
<evidence type="ECO:0000259" key="2">
    <source>
        <dbReference type="Pfam" id="PF25019"/>
    </source>
</evidence>
<keyword evidence="5" id="KW-1185">Reference proteome</keyword>
<dbReference type="AlphaFoldDB" id="A0A072VLU2"/>
<dbReference type="InterPro" id="IPR056789">
    <property type="entry name" value="LRR_R13L1-DRL21"/>
</dbReference>
<dbReference type="PANTHER" id="PTHR47186">
    <property type="entry name" value="LEUCINE-RICH REPEAT-CONTAINING PROTEIN 57"/>
    <property type="match status" value="1"/>
</dbReference>
<organism evidence="3 5">
    <name type="scientific">Medicago truncatula</name>
    <name type="common">Barrel medic</name>
    <name type="synonym">Medicago tribuloides</name>
    <dbReference type="NCBI Taxonomy" id="3880"/>
    <lineage>
        <taxon>Eukaryota</taxon>
        <taxon>Viridiplantae</taxon>
        <taxon>Streptophyta</taxon>
        <taxon>Embryophyta</taxon>
        <taxon>Tracheophyta</taxon>
        <taxon>Spermatophyta</taxon>
        <taxon>Magnoliopsida</taxon>
        <taxon>eudicotyledons</taxon>
        <taxon>Gunneridae</taxon>
        <taxon>Pentapetalae</taxon>
        <taxon>rosids</taxon>
        <taxon>fabids</taxon>
        <taxon>Fabales</taxon>
        <taxon>Fabaceae</taxon>
        <taxon>Papilionoideae</taxon>
        <taxon>50 kb inversion clade</taxon>
        <taxon>NPAAA clade</taxon>
        <taxon>Hologalegina</taxon>
        <taxon>IRL clade</taxon>
        <taxon>Trifolieae</taxon>
        <taxon>Medicago</taxon>
    </lineage>
</organism>
<sequence length="270" mass="31120">MPKEMRGLINLEMPTDFIVGEQHGFDIKQLAELNHLEGRLRISGLKNAADPADVMAANLKDKKHLEELSVSYDEWREIDGSVTEACVSVLESLQPNRNLMRLTINDYRGSSFPNWLGDHHLPNLVSLVHTDHHYDVGRHNSNPRIQQDMELWRRIRDYDKKSAEMPFIPVLAKKQKQHLKKTNVEEVCRRAFGLIGACWCRFCFETVGILLVLLEFGLFPLIFSVKVIVVRISLLIWVTRFMGGVVVGLPPYLQAEFYLDRCGMPCYRFP</sequence>
<dbReference type="Gene3D" id="3.80.10.10">
    <property type="entry name" value="Ribonuclease Inhibitor"/>
    <property type="match status" value="1"/>
</dbReference>
<evidence type="ECO:0000313" key="5">
    <source>
        <dbReference type="Proteomes" id="UP000002051"/>
    </source>
</evidence>
<feature type="domain" description="R13L1/DRL21-like LRR repeat region" evidence="2">
    <location>
        <begin position="27"/>
        <end position="127"/>
    </location>
</feature>
<dbReference type="InterPro" id="IPR032675">
    <property type="entry name" value="LRR_dom_sf"/>
</dbReference>
<keyword evidence="1" id="KW-1133">Transmembrane helix</keyword>
<dbReference type="Pfam" id="PF25019">
    <property type="entry name" value="LRR_R13L1-DRL21"/>
    <property type="match status" value="1"/>
</dbReference>
<dbReference type="EnsemblPlants" id="KEH42964">
    <property type="protein sequence ID" value="KEH42964"/>
    <property type="gene ID" value="MTR_1g078450"/>
</dbReference>
<feature type="transmembrane region" description="Helical" evidence="1">
    <location>
        <begin position="218"/>
        <end position="238"/>
    </location>
</feature>
<proteinExistence type="predicted"/>
<keyword evidence="1 3" id="KW-0812">Transmembrane</keyword>
<accession>A0A072VLU2</accession>
<evidence type="ECO:0000313" key="4">
    <source>
        <dbReference type="EnsemblPlants" id="KEH42964"/>
    </source>
</evidence>
<dbReference type="HOGENOM" id="CLU_1031934_0_0_1"/>
<name>A0A072VLU2_MEDTR</name>
<dbReference type="EMBL" id="CM001217">
    <property type="protein sequence ID" value="KEH42964.1"/>
    <property type="molecule type" value="Genomic_DNA"/>
</dbReference>
<dbReference type="STRING" id="3880.A0A072VLU2"/>
<gene>
    <name evidence="3" type="ordered locus">MTR_1g078450</name>
</gene>
<evidence type="ECO:0000313" key="3">
    <source>
        <dbReference type="EMBL" id="KEH42964.1"/>
    </source>
</evidence>
<reference evidence="3 5" key="1">
    <citation type="journal article" date="2011" name="Nature">
        <title>The Medicago genome provides insight into the evolution of rhizobial symbioses.</title>
        <authorList>
            <person name="Young N.D."/>
            <person name="Debelle F."/>
            <person name="Oldroyd G.E."/>
            <person name="Geurts R."/>
            <person name="Cannon S.B."/>
            <person name="Udvardi M.K."/>
            <person name="Benedito V.A."/>
            <person name="Mayer K.F."/>
            <person name="Gouzy J."/>
            <person name="Schoof H."/>
            <person name="Van de Peer Y."/>
            <person name="Proost S."/>
            <person name="Cook D.R."/>
            <person name="Meyers B.C."/>
            <person name="Spannagl M."/>
            <person name="Cheung F."/>
            <person name="De Mita S."/>
            <person name="Krishnakumar V."/>
            <person name="Gundlach H."/>
            <person name="Zhou S."/>
            <person name="Mudge J."/>
            <person name="Bharti A.K."/>
            <person name="Murray J.D."/>
            <person name="Naoumkina M.A."/>
            <person name="Rosen B."/>
            <person name="Silverstein K.A."/>
            <person name="Tang H."/>
            <person name="Rombauts S."/>
            <person name="Zhao P.X."/>
            <person name="Zhou P."/>
            <person name="Barbe V."/>
            <person name="Bardou P."/>
            <person name="Bechner M."/>
            <person name="Bellec A."/>
            <person name="Berger A."/>
            <person name="Berges H."/>
            <person name="Bidwell S."/>
            <person name="Bisseling T."/>
            <person name="Choisne N."/>
            <person name="Couloux A."/>
            <person name="Denny R."/>
            <person name="Deshpande S."/>
            <person name="Dai X."/>
            <person name="Doyle J.J."/>
            <person name="Dudez A.M."/>
            <person name="Farmer A.D."/>
            <person name="Fouteau S."/>
            <person name="Franken C."/>
            <person name="Gibelin C."/>
            <person name="Gish J."/>
            <person name="Goldstein S."/>
            <person name="Gonzalez A.J."/>
            <person name="Green P.J."/>
            <person name="Hallab A."/>
            <person name="Hartog M."/>
            <person name="Hua A."/>
            <person name="Humphray S.J."/>
            <person name="Jeong D.H."/>
            <person name="Jing Y."/>
            <person name="Jocker A."/>
            <person name="Kenton S.M."/>
            <person name="Kim D.J."/>
            <person name="Klee K."/>
            <person name="Lai H."/>
            <person name="Lang C."/>
            <person name="Lin S."/>
            <person name="Macmil S.L."/>
            <person name="Magdelenat G."/>
            <person name="Matthews L."/>
            <person name="McCorrison J."/>
            <person name="Monaghan E.L."/>
            <person name="Mun J.H."/>
            <person name="Najar F.Z."/>
            <person name="Nicholson C."/>
            <person name="Noirot C."/>
            <person name="O'Bleness M."/>
            <person name="Paule C.R."/>
            <person name="Poulain J."/>
            <person name="Prion F."/>
            <person name="Qin B."/>
            <person name="Qu C."/>
            <person name="Retzel E.F."/>
            <person name="Riddle C."/>
            <person name="Sallet E."/>
            <person name="Samain S."/>
            <person name="Samson N."/>
            <person name="Sanders I."/>
            <person name="Saurat O."/>
            <person name="Scarpelli C."/>
            <person name="Schiex T."/>
            <person name="Segurens B."/>
            <person name="Severin A.J."/>
            <person name="Sherrier D.J."/>
            <person name="Shi R."/>
            <person name="Sims S."/>
            <person name="Singer S.R."/>
            <person name="Sinharoy S."/>
            <person name="Sterck L."/>
            <person name="Viollet A."/>
            <person name="Wang B.B."/>
            <person name="Wang K."/>
            <person name="Wang M."/>
            <person name="Wang X."/>
            <person name="Warfsmann J."/>
            <person name="Weissenbach J."/>
            <person name="White D.D."/>
            <person name="White J.D."/>
            <person name="Wiley G.B."/>
            <person name="Wincker P."/>
            <person name="Xing Y."/>
            <person name="Yang L."/>
            <person name="Yao Z."/>
            <person name="Ying F."/>
            <person name="Zhai J."/>
            <person name="Zhou L."/>
            <person name="Zuber A."/>
            <person name="Denarie J."/>
            <person name="Dixon R.A."/>
            <person name="May G.D."/>
            <person name="Schwartz D.C."/>
            <person name="Rogers J."/>
            <person name="Quetier F."/>
            <person name="Town C.D."/>
            <person name="Roe B.A."/>
        </authorList>
    </citation>
    <scope>NUCLEOTIDE SEQUENCE [LARGE SCALE GENOMIC DNA]</scope>
    <source>
        <strain evidence="3">A17</strain>
        <strain evidence="4 5">cv. Jemalong A17</strain>
    </source>
</reference>
<reference evidence="4" key="3">
    <citation type="submission" date="2015-04" db="UniProtKB">
        <authorList>
            <consortium name="EnsemblPlants"/>
        </authorList>
    </citation>
    <scope>IDENTIFICATION</scope>
    <source>
        <strain evidence="4">cv. Jemalong A17</strain>
    </source>
</reference>
<evidence type="ECO:0000256" key="1">
    <source>
        <dbReference type="SAM" id="Phobius"/>
    </source>
</evidence>